<keyword evidence="6" id="KW-1133">Transmembrane helix</keyword>
<dbReference type="OrthoDB" id="14252at2759"/>
<dbReference type="InterPro" id="IPR050567">
    <property type="entry name" value="Mitochondrial_Carrier"/>
</dbReference>
<evidence type="ECO:0000256" key="8">
    <source>
        <dbReference type="ARBA" id="ARBA00023136"/>
    </source>
</evidence>
<dbReference type="VEuPathDB" id="FungiDB:TRICI_003780"/>
<evidence type="ECO:0000256" key="6">
    <source>
        <dbReference type="ARBA" id="ARBA00022989"/>
    </source>
</evidence>
<dbReference type="PANTHER" id="PTHR45624">
    <property type="entry name" value="MITOCHONDRIAL BASIC AMINO ACIDS TRANSPORTER-RELATED"/>
    <property type="match status" value="1"/>
</dbReference>
<reference evidence="11" key="1">
    <citation type="journal article" date="2019" name="G3 (Bethesda)">
        <title>Genome Assemblies of Two Rare Opportunistic Yeast Pathogens: Diutina rugosa (syn. Candida rugosa) and Trichomonascus ciferrii (syn. Candida ciferrii).</title>
        <authorList>
            <person name="Mixao V."/>
            <person name="Saus E."/>
            <person name="Hansen A.P."/>
            <person name="Lass-Florl C."/>
            <person name="Gabaldon T."/>
        </authorList>
    </citation>
    <scope>NUCLEOTIDE SEQUENCE</scope>
    <source>
        <strain evidence="11">CBS 4856</strain>
    </source>
</reference>
<dbReference type="GO" id="GO:0015227">
    <property type="term" value="F:O-acyl-L-carnitine transmembrane transporter activity"/>
    <property type="evidence" value="ECO:0007669"/>
    <property type="project" value="TreeGrafter"/>
</dbReference>
<evidence type="ECO:0000256" key="4">
    <source>
        <dbReference type="ARBA" id="ARBA00022692"/>
    </source>
</evidence>
<evidence type="ECO:0000256" key="1">
    <source>
        <dbReference type="ARBA" id="ARBA00004225"/>
    </source>
</evidence>
<evidence type="ECO:0000256" key="9">
    <source>
        <dbReference type="PROSITE-ProRule" id="PRU00282"/>
    </source>
</evidence>
<accession>A0A642V924</accession>
<dbReference type="Gene3D" id="1.50.40.10">
    <property type="entry name" value="Mitochondrial carrier domain"/>
    <property type="match status" value="2"/>
</dbReference>
<feature type="repeat" description="Solcar" evidence="9">
    <location>
        <begin position="217"/>
        <end position="300"/>
    </location>
</feature>
<keyword evidence="4 9" id="KW-0812">Transmembrane</keyword>
<dbReference type="GO" id="GO:0006839">
    <property type="term" value="P:mitochondrial transport"/>
    <property type="evidence" value="ECO:0007669"/>
    <property type="project" value="TreeGrafter"/>
</dbReference>
<evidence type="ECO:0000313" key="12">
    <source>
        <dbReference type="Proteomes" id="UP000761534"/>
    </source>
</evidence>
<sequence>MSDGSESVEMLQEVKQKESVVWGQTKSFLAGGFGGVCAVLVGHPFDLVKVRLQTSAGQYKGTLDVVKKTIASDGARGLYRGVAAPLAGVTPMFAISFWGYDLGQRIVTSITKPEGKLSISEISAAGFLSSIPTTAVAAPFERVKVILQLQGQGKVPEGQKQFNGAFDVVKHLYKEGGFRSVFKGSAATLARDGPGSALYFATYEYLKKSLTPEGKSMSLGAITLAGGTAGTVMWIPVFPVDTIKSNLQSSDTPQSISQVTKGIYRKGGFKAFFPGLGPALLRSFPANAATFLGVEVCHKFFQSVNL</sequence>
<dbReference type="GO" id="GO:1902603">
    <property type="term" value="P:carnitine transmembrane transport"/>
    <property type="evidence" value="ECO:0007669"/>
    <property type="project" value="TreeGrafter"/>
</dbReference>
<keyword evidence="12" id="KW-1185">Reference proteome</keyword>
<organism evidence="11 12">
    <name type="scientific">Trichomonascus ciferrii</name>
    <dbReference type="NCBI Taxonomy" id="44093"/>
    <lineage>
        <taxon>Eukaryota</taxon>
        <taxon>Fungi</taxon>
        <taxon>Dikarya</taxon>
        <taxon>Ascomycota</taxon>
        <taxon>Saccharomycotina</taxon>
        <taxon>Dipodascomycetes</taxon>
        <taxon>Dipodascales</taxon>
        <taxon>Trichomonascaceae</taxon>
        <taxon>Trichomonascus</taxon>
        <taxon>Trichomonascus ciferrii complex</taxon>
    </lineage>
</organism>
<comment type="similarity">
    <text evidence="2 10">Belongs to the mitochondrial carrier (TC 2.A.29) family.</text>
</comment>
<proteinExistence type="inferred from homology"/>
<gene>
    <name evidence="11" type="ORF">TRICI_003780</name>
</gene>
<dbReference type="InterPro" id="IPR018108">
    <property type="entry name" value="MCP_transmembrane"/>
</dbReference>
<dbReference type="Pfam" id="PF00153">
    <property type="entry name" value="Mito_carr"/>
    <property type="match status" value="3"/>
</dbReference>
<evidence type="ECO:0000256" key="7">
    <source>
        <dbReference type="ARBA" id="ARBA00023128"/>
    </source>
</evidence>
<keyword evidence="5" id="KW-0677">Repeat</keyword>
<evidence type="ECO:0000256" key="3">
    <source>
        <dbReference type="ARBA" id="ARBA00022448"/>
    </source>
</evidence>
<name>A0A642V924_9ASCO</name>
<evidence type="ECO:0000313" key="11">
    <source>
        <dbReference type="EMBL" id="KAA8911576.1"/>
    </source>
</evidence>
<comment type="caution">
    <text evidence="11">The sequence shown here is derived from an EMBL/GenBank/DDBJ whole genome shotgun (WGS) entry which is preliminary data.</text>
</comment>
<dbReference type="Proteomes" id="UP000761534">
    <property type="component" value="Unassembled WGS sequence"/>
</dbReference>
<protein>
    <submittedName>
        <fullName evidence="11">Uncharacterized protein</fullName>
    </submittedName>
</protein>
<evidence type="ECO:0000256" key="10">
    <source>
        <dbReference type="RuleBase" id="RU000488"/>
    </source>
</evidence>
<keyword evidence="7" id="KW-0496">Mitochondrion</keyword>
<dbReference type="PROSITE" id="PS50920">
    <property type="entry name" value="SOLCAR"/>
    <property type="match status" value="3"/>
</dbReference>
<comment type="subcellular location">
    <subcellularLocation>
        <location evidence="1">Mitochondrion membrane</location>
        <topology evidence="1">Multi-pass membrane protein</topology>
    </subcellularLocation>
</comment>
<keyword evidence="3 10" id="KW-0813">Transport</keyword>
<evidence type="ECO:0000256" key="5">
    <source>
        <dbReference type="ARBA" id="ARBA00022737"/>
    </source>
</evidence>
<feature type="repeat" description="Solcar" evidence="9">
    <location>
        <begin position="26"/>
        <end position="106"/>
    </location>
</feature>
<feature type="repeat" description="Solcar" evidence="9">
    <location>
        <begin position="117"/>
        <end position="209"/>
    </location>
</feature>
<dbReference type="AlphaFoldDB" id="A0A642V924"/>
<dbReference type="GO" id="GO:0031966">
    <property type="term" value="C:mitochondrial membrane"/>
    <property type="evidence" value="ECO:0007669"/>
    <property type="project" value="UniProtKB-SubCell"/>
</dbReference>
<dbReference type="InterPro" id="IPR023395">
    <property type="entry name" value="MCP_dom_sf"/>
</dbReference>
<evidence type="ECO:0000256" key="2">
    <source>
        <dbReference type="ARBA" id="ARBA00006375"/>
    </source>
</evidence>
<dbReference type="EMBL" id="SWFS01000279">
    <property type="protein sequence ID" value="KAA8911576.1"/>
    <property type="molecule type" value="Genomic_DNA"/>
</dbReference>
<keyword evidence="8 9" id="KW-0472">Membrane</keyword>
<dbReference type="PANTHER" id="PTHR45624:SF4">
    <property type="entry name" value="CONGESTED-LIKE TRACHEA PROTEIN-RELATED"/>
    <property type="match status" value="1"/>
</dbReference>
<dbReference type="SUPFAM" id="SSF103506">
    <property type="entry name" value="Mitochondrial carrier"/>
    <property type="match status" value="1"/>
</dbReference>